<feature type="compositionally biased region" description="Low complexity" evidence="1">
    <location>
        <begin position="328"/>
        <end position="343"/>
    </location>
</feature>
<dbReference type="InterPro" id="IPR021711">
    <property type="entry name" value="DUF3295"/>
</dbReference>
<feature type="compositionally biased region" description="Basic and acidic residues" evidence="1">
    <location>
        <begin position="129"/>
        <end position="148"/>
    </location>
</feature>
<reference evidence="4" key="1">
    <citation type="journal article" date="2020" name="Stud. Mycol.">
        <title>101 Dothideomycetes genomes: a test case for predicting lifestyles and emergence of pathogens.</title>
        <authorList>
            <person name="Haridas S."/>
            <person name="Albert R."/>
            <person name="Binder M."/>
            <person name="Bloem J."/>
            <person name="Labutti K."/>
            <person name="Salamov A."/>
            <person name="Andreopoulos B."/>
            <person name="Baker S."/>
            <person name="Barry K."/>
            <person name="Bills G."/>
            <person name="Bluhm B."/>
            <person name="Cannon C."/>
            <person name="Castanera R."/>
            <person name="Culley D."/>
            <person name="Daum C."/>
            <person name="Ezra D."/>
            <person name="Gonzalez J."/>
            <person name="Henrissat B."/>
            <person name="Kuo A."/>
            <person name="Liang C."/>
            <person name="Lipzen A."/>
            <person name="Lutzoni F."/>
            <person name="Magnuson J."/>
            <person name="Mondo S."/>
            <person name="Nolan M."/>
            <person name="Ohm R."/>
            <person name="Pangilinan J."/>
            <person name="Park H.-J."/>
            <person name="Ramirez L."/>
            <person name="Alfaro M."/>
            <person name="Sun H."/>
            <person name="Tritt A."/>
            <person name="Yoshinaga Y."/>
            <person name="Zwiers L.-H."/>
            <person name="Turgeon B."/>
            <person name="Goodwin S."/>
            <person name="Spatafora J."/>
            <person name="Crous P."/>
            <person name="Grigoriev I."/>
        </authorList>
    </citation>
    <scope>NUCLEOTIDE SEQUENCE</scope>
    <source>
        <strain evidence="4">CBS 133067</strain>
    </source>
</reference>
<feature type="region of interest" description="Disordered" evidence="1">
    <location>
        <begin position="431"/>
        <end position="461"/>
    </location>
</feature>
<dbReference type="PANTHER" id="PTHR28014:SF1">
    <property type="entry name" value="NEGATIVE REGULATOR OF RAS-CAMP PATHWAY"/>
    <property type="match status" value="1"/>
</dbReference>
<evidence type="ECO:0000313" key="5">
    <source>
        <dbReference type="Proteomes" id="UP000799772"/>
    </source>
</evidence>
<dbReference type="EMBL" id="ML978127">
    <property type="protein sequence ID" value="KAF2098351.1"/>
    <property type="molecule type" value="Genomic_DNA"/>
</dbReference>
<evidence type="ECO:0000259" key="2">
    <source>
        <dbReference type="Pfam" id="PF08550"/>
    </source>
</evidence>
<feature type="domain" description="DUF3295" evidence="3">
    <location>
        <begin position="92"/>
        <end position="583"/>
    </location>
</feature>
<dbReference type="InterPro" id="IPR013860">
    <property type="entry name" value="AreA_GATA"/>
</dbReference>
<protein>
    <submittedName>
        <fullName evidence="4">DUF1752-domain-containing protein</fullName>
    </submittedName>
</protein>
<dbReference type="InterPro" id="IPR053043">
    <property type="entry name" value="Ras-cAMP_regulatory"/>
</dbReference>
<comment type="caution">
    <text evidence="4">The sequence shown here is derived from an EMBL/GenBank/DDBJ whole genome shotgun (WGS) entry which is preliminary data.</text>
</comment>
<dbReference type="Pfam" id="PF08550">
    <property type="entry name" value="GATA_AreA"/>
    <property type="match status" value="1"/>
</dbReference>
<keyword evidence="5" id="KW-1185">Reference proteome</keyword>
<feature type="domain" description="Nitrogen regulatory protein areA GATA-like" evidence="2">
    <location>
        <begin position="31"/>
        <end position="58"/>
    </location>
</feature>
<feature type="region of interest" description="Disordered" evidence="1">
    <location>
        <begin position="267"/>
        <end position="397"/>
    </location>
</feature>
<dbReference type="Pfam" id="PF11702">
    <property type="entry name" value="DUF3295"/>
    <property type="match status" value="1"/>
</dbReference>
<dbReference type="GO" id="GO:0031930">
    <property type="term" value="P:mitochondria-nucleus signaling pathway"/>
    <property type="evidence" value="ECO:0007669"/>
    <property type="project" value="TreeGrafter"/>
</dbReference>
<name>A0A9P4M532_9PEZI</name>
<organism evidence="4 5">
    <name type="scientific">Rhizodiscina lignyota</name>
    <dbReference type="NCBI Taxonomy" id="1504668"/>
    <lineage>
        <taxon>Eukaryota</taxon>
        <taxon>Fungi</taxon>
        <taxon>Dikarya</taxon>
        <taxon>Ascomycota</taxon>
        <taxon>Pezizomycotina</taxon>
        <taxon>Dothideomycetes</taxon>
        <taxon>Pleosporomycetidae</taxon>
        <taxon>Aulographales</taxon>
        <taxon>Rhizodiscinaceae</taxon>
        <taxon>Rhizodiscina</taxon>
    </lineage>
</organism>
<dbReference type="Proteomes" id="UP000799772">
    <property type="component" value="Unassembled WGS sequence"/>
</dbReference>
<dbReference type="PANTHER" id="PTHR28014">
    <property type="entry name" value="NEGATIVE REGULATOR OF RAS-CAMP PATHWAY"/>
    <property type="match status" value="1"/>
</dbReference>
<evidence type="ECO:0000256" key="1">
    <source>
        <dbReference type="SAM" id="MobiDB-lite"/>
    </source>
</evidence>
<feature type="compositionally biased region" description="Low complexity" evidence="1">
    <location>
        <begin position="95"/>
        <end position="108"/>
    </location>
</feature>
<evidence type="ECO:0000259" key="3">
    <source>
        <dbReference type="Pfam" id="PF11702"/>
    </source>
</evidence>
<gene>
    <name evidence="4" type="ORF">NA57DRAFT_57509</name>
</gene>
<feature type="compositionally biased region" description="Acidic residues" evidence="1">
    <location>
        <begin position="356"/>
        <end position="387"/>
    </location>
</feature>
<dbReference type="GO" id="GO:0006808">
    <property type="term" value="P:regulation of nitrogen utilization"/>
    <property type="evidence" value="ECO:0007669"/>
    <property type="project" value="TreeGrafter"/>
</dbReference>
<dbReference type="GO" id="GO:0005737">
    <property type="term" value="C:cytoplasm"/>
    <property type="evidence" value="ECO:0007669"/>
    <property type="project" value="TreeGrafter"/>
</dbReference>
<feature type="region of interest" description="Disordered" evidence="1">
    <location>
        <begin position="183"/>
        <end position="247"/>
    </location>
</feature>
<evidence type="ECO:0000313" key="4">
    <source>
        <dbReference type="EMBL" id="KAF2098351.1"/>
    </source>
</evidence>
<dbReference type="AlphaFoldDB" id="A0A9P4M532"/>
<sequence>MPIRSGKPIMKVEFDSMHTIDTQNVENLFGLWSVFSKCAETMEDGRRLENLSWRLWNRETFCCASSGQPCTPPRWNFSRRPRTFNSPDSPTAIPELSSSLESDASSAASHREGATRSVCQHSDPTPARPELRRQDAEESHNKGKEKHITPIDLEKIVVSIKENKSLEKLPPLPRTLTPQHIHHLTASPTSSPNRQRGEDTTPRPSSPPPAMVPESSTSTVATTTTTASDFSSGMSPPMDSDASTSTELSSHSIVRGFSLGRISSSIRSSSNLAPTPTPILKTSPSMKQVFSRPDASKRKTATFTLGGSSGEGDESSLETRFGKSSNLTNSLKKTSSNGSSKTTSFKEEVSTRAYESEEVFESDSEEEESESAIEDDDDVDWEDEDENSGTSSMNENEMFRRLDSQAHLTSRRSLLTQAIHEPDRAAALQNLASRSTPAIRRSRTSTPNGPSLAASPREGAELEMPGQANALRSKPIIVTTSNTGIPIMPMSPKTTRRNMLSSEMTESLRKHLLWERQQKNSTASAHLKRRHTSNDVKNLKHYPNENLSNYSGRLPPIRDHDDHKATSLNHFDNGLLEYHTKGW</sequence>
<proteinExistence type="predicted"/>
<dbReference type="OrthoDB" id="5054775at2759"/>
<feature type="region of interest" description="Disordered" evidence="1">
    <location>
        <begin position="74"/>
        <end position="148"/>
    </location>
</feature>
<dbReference type="GO" id="GO:0000122">
    <property type="term" value="P:negative regulation of transcription by RNA polymerase II"/>
    <property type="evidence" value="ECO:0007669"/>
    <property type="project" value="TreeGrafter"/>
</dbReference>
<accession>A0A9P4M532</accession>
<feature type="compositionally biased region" description="Low complexity" evidence="1">
    <location>
        <begin position="212"/>
        <end position="232"/>
    </location>
</feature>